<dbReference type="RefSeq" id="WP_128198718.1">
    <property type="nucleotide sequence ID" value="NZ_SACT01000003.1"/>
</dbReference>
<keyword evidence="1" id="KW-0732">Signal</keyword>
<reference evidence="3 4" key="1">
    <citation type="submission" date="2019-01" db="EMBL/GenBank/DDBJ databases">
        <authorList>
            <person name="Chen W.-M."/>
        </authorList>
    </citation>
    <scope>NUCLEOTIDE SEQUENCE [LARGE SCALE GENOMIC DNA]</scope>
    <source>
        <strain evidence="3 4">ICH-3</strain>
    </source>
</reference>
<feature type="signal peptide" evidence="1">
    <location>
        <begin position="1"/>
        <end position="21"/>
    </location>
</feature>
<dbReference type="Proteomes" id="UP000288178">
    <property type="component" value="Unassembled WGS sequence"/>
</dbReference>
<dbReference type="InterPro" id="IPR013424">
    <property type="entry name" value="Ice-binding_C"/>
</dbReference>
<dbReference type="EMBL" id="SACT01000003">
    <property type="protein sequence ID" value="RVT51717.1"/>
    <property type="molecule type" value="Genomic_DNA"/>
</dbReference>
<evidence type="ECO:0000256" key="1">
    <source>
        <dbReference type="SAM" id="SignalP"/>
    </source>
</evidence>
<dbReference type="AlphaFoldDB" id="A0A437JWJ1"/>
<protein>
    <submittedName>
        <fullName evidence="3">PEP-CTERM sorting domain-containing protein</fullName>
    </submittedName>
</protein>
<name>A0A437JWJ1_9BURK</name>
<keyword evidence="4" id="KW-1185">Reference proteome</keyword>
<evidence type="ECO:0000313" key="3">
    <source>
        <dbReference type="EMBL" id="RVT51717.1"/>
    </source>
</evidence>
<feature type="domain" description="Ice-binding protein C-terminal" evidence="2">
    <location>
        <begin position="282"/>
        <end position="306"/>
    </location>
</feature>
<organism evidence="3 4">
    <name type="scientific">Rubrivivax albus</name>
    <dbReference type="NCBI Taxonomy" id="2499835"/>
    <lineage>
        <taxon>Bacteria</taxon>
        <taxon>Pseudomonadati</taxon>
        <taxon>Pseudomonadota</taxon>
        <taxon>Betaproteobacteria</taxon>
        <taxon>Burkholderiales</taxon>
        <taxon>Sphaerotilaceae</taxon>
        <taxon>Rubrivivax</taxon>
    </lineage>
</organism>
<evidence type="ECO:0000313" key="4">
    <source>
        <dbReference type="Proteomes" id="UP000288178"/>
    </source>
</evidence>
<feature type="chain" id="PRO_5019155063" evidence="1">
    <location>
        <begin position="22"/>
        <end position="308"/>
    </location>
</feature>
<sequence>MRLLSRVAAISAALLVVPAWADSSTTASASLTGLGFTLVDLAPADGVAPTITFSMYAGSNAGNASTSYTTATRSGSASESFSSPGSPWAANEAAAQVSYGNAASSIGGSPLAGTFALSASGSAMAPPDQAGDFWWTLPSTTFSAGARVYDYGVSFSLSANTLVLFTAQASVDVAAVGGGSFTDPYGWLYLNGINGYASASLTAEGPAAGGGYGYQTSFDQRDVNAGSYYDYWLEGWVSQQASDAGPLAVSFVNATGDWMDGQFRANVYVSGSAYGDLVNMPAVPEPGTAALWLAGLAFTAFTARRRSR</sequence>
<dbReference type="OrthoDB" id="7819610at2"/>
<comment type="caution">
    <text evidence="3">The sequence shown here is derived from an EMBL/GenBank/DDBJ whole genome shotgun (WGS) entry which is preliminary data.</text>
</comment>
<evidence type="ECO:0000259" key="2">
    <source>
        <dbReference type="Pfam" id="PF07589"/>
    </source>
</evidence>
<gene>
    <name evidence="3" type="ORF">ENE75_12975</name>
</gene>
<accession>A0A437JWJ1</accession>
<proteinExistence type="predicted"/>
<dbReference type="Pfam" id="PF07589">
    <property type="entry name" value="PEP-CTERM"/>
    <property type="match status" value="1"/>
</dbReference>